<feature type="domain" description="STT3/PglB/AglB core" evidence="18">
    <location>
        <begin position="575"/>
        <end position="639"/>
    </location>
</feature>
<feature type="transmembrane region" description="Helical" evidence="16">
    <location>
        <begin position="431"/>
        <end position="453"/>
    </location>
</feature>
<comment type="pathway">
    <text evidence="4">Protein modification; protein glycosylation.</text>
</comment>
<evidence type="ECO:0000256" key="13">
    <source>
        <dbReference type="ARBA" id="ARBA00023136"/>
    </source>
</evidence>
<evidence type="ECO:0000256" key="2">
    <source>
        <dbReference type="ARBA" id="ARBA00001946"/>
    </source>
</evidence>
<evidence type="ECO:0000256" key="5">
    <source>
        <dbReference type="ARBA" id="ARBA00010810"/>
    </source>
</evidence>
<evidence type="ECO:0000256" key="16">
    <source>
        <dbReference type="SAM" id="Phobius"/>
    </source>
</evidence>
<dbReference type="VEuPathDB" id="ToxoDB:TGP89_231430"/>
<accession>A0A086L311</accession>
<evidence type="ECO:0000256" key="6">
    <source>
        <dbReference type="ARBA" id="ARBA00012605"/>
    </source>
</evidence>
<dbReference type="PANTHER" id="PTHR13872">
    <property type="entry name" value="DOLICHYL-DIPHOSPHOOLIGOSACCHARIDE--PROTEIN GLYCOSYLTRANSFERASE SUBUNIT"/>
    <property type="match status" value="1"/>
</dbReference>
<evidence type="ECO:0000256" key="9">
    <source>
        <dbReference type="ARBA" id="ARBA00022692"/>
    </source>
</evidence>
<dbReference type="GO" id="GO:0016020">
    <property type="term" value="C:membrane"/>
    <property type="evidence" value="ECO:0007669"/>
    <property type="project" value="InterPro"/>
</dbReference>
<comment type="cofactor">
    <cofactor evidence="2">
        <name>Mg(2+)</name>
        <dbReference type="ChEBI" id="CHEBI:18420"/>
    </cofactor>
</comment>
<dbReference type="Pfam" id="PF02516">
    <property type="entry name" value="STT3"/>
    <property type="match status" value="1"/>
</dbReference>
<evidence type="ECO:0000256" key="3">
    <source>
        <dbReference type="ARBA" id="ARBA00004127"/>
    </source>
</evidence>
<dbReference type="PANTHER" id="PTHR13872:SF1">
    <property type="entry name" value="DOLICHYL-DIPHOSPHOOLIGOSACCHARIDE--PROTEIN GLYCOSYLTRANSFERASE SUBUNIT STT3B"/>
    <property type="match status" value="1"/>
</dbReference>
<feature type="transmembrane region" description="Helical" evidence="16">
    <location>
        <begin position="402"/>
        <end position="424"/>
    </location>
</feature>
<feature type="transmembrane region" description="Helical" evidence="16">
    <location>
        <begin position="253"/>
        <end position="276"/>
    </location>
</feature>
<reference evidence="19 20" key="1">
    <citation type="submission" date="2014-03" db="EMBL/GenBank/DDBJ databases">
        <authorList>
            <person name="Sibley D."/>
            <person name="Venepally P."/>
            <person name="Karamycheva S."/>
            <person name="Hadjithomas M."/>
            <person name="Khan A."/>
            <person name="Brunk B."/>
            <person name="Roos D."/>
            <person name="Caler E."/>
            <person name="Lorenzi H."/>
        </authorList>
    </citation>
    <scope>NUCLEOTIDE SEQUENCE [LARGE SCALE GENOMIC DNA]</scope>
    <source>
        <strain evidence="20">p89</strain>
    </source>
</reference>
<organism evidence="19 20">
    <name type="scientific">Toxoplasma gondii p89</name>
    <dbReference type="NCBI Taxonomy" id="943119"/>
    <lineage>
        <taxon>Eukaryota</taxon>
        <taxon>Sar</taxon>
        <taxon>Alveolata</taxon>
        <taxon>Apicomplexa</taxon>
        <taxon>Conoidasida</taxon>
        <taxon>Coccidia</taxon>
        <taxon>Eucoccidiorida</taxon>
        <taxon>Eimeriorina</taxon>
        <taxon>Sarcocystidae</taxon>
        <taxon>Toxoplasma</taxon>
    </lineage>
</organism>
<evidence type="ECO:0000256" key="12">
    <source>
        <dbReference type="ARBA" id="ARBA00022989"/>
    </source>
</evidence>
<dbReference type="Proteomes" id="UP000028828">
    <property type="component" value="Unassembled WGS sequence"/>
</dbReference>
<evidence type="ECO:0000259" key="18">
    <source>
        <dbReference type="Pfam" id="PF21436"/>
    </source>
</evidence>
<dbReference type="Gene3D" id="3.40.50.12610">
    <property type="match status" value="1"/>
</dbReference>
<keyword evidence="14" id="KW-0464">Manganese</keyword>
<evidence type="ECO:0000313" key="20">
    <source>
        <dbReference type="Proteomes" id="UP000028828"/>
    </source>
</evidence>
<feature type="transmembrane region" description="Helical" evidence="16">
    <location>
        <begin position="503"/>
        <end position="525"/>
    </location>
</feature>
<feature type="transmembrane region" description="Helical" evidence="16">
    <location>
        <begin position="185"/>
        <end position="204"/>
    </location>
</feature>
<sequence>MAGQDSSTSGGGLAVAPSRRDAVSCENEEMDHFFQLDYLLGVVFHSKAARKIQTVGRRWSPVVEVAALLVIFVLCFCIRQFAVIRYESVIHEFDPYFNYRTTTYLAKEGFYEFWNWFDHETWYPLGRVVGQTLFPGLMSTSKLVYDFAHAIGFPVDIPGVCVFLAPFFSGLTAVATYYLTKQASGSAGAGLFAALFAGISPSYMSRSVAGSYDNEAVAIFAMVNAFFLWIRALDKGTMFSALLAALGTLYMVVTWGGYVFVINTVAVHMVALAVLGRVTARHVVVYNVFYVLMIIMCLNVPFVNFAAVSSSEHMACHGVFIMVNALAASWLVKDLLPAEAIKRLLKLLVLGLLAILLVVFVWLTATGRTSWSARSLTLLDPTYATKYLPIIASVSEHQPATWATYVFDLHVATLLAPLGLIVCLRKPTDGSLFAGIYGVLAAYFSGIMVRLMLVLSPAAAVLAGIGASRFVSSLMSYLRLPTAAKKFAIPVFKNMGRKVSERVAVPISFATFVLIVFAWITTMYVNHCTWTGSAIYSHPSIVLSAKLRDGGRLIQDDFREAYYWIRQNTHPRARIMSWWDYGYQATAMGNRTVLVDNNTWNNTHIATVGLALSSNEEKAYKIMQELDVDYVFVVFGGVARYHSDDLNKFLWIIRITSGVYPAIQQSDFLSRRGMYTVSKDAPKALVDSLMYKLSYHRFANVTGGFDFARNVEVGHKDITLHYFEEAYTTENWLVRIYKVKRPESRHVLVRGSR</sequence>
<evidence type="ECO:0000256" key="1">
    <source>
        <dbReference type="ARBA" id="ARBA00001936"/>
    </source>
</evidence>
<evidence type="ECO:0000256" key="10">
    <source>
        <dbReference type="ARBA" id="ARBA00022723"/>
    </source>
</evidence>
<evidence type="ECO:0000313" key="19">
    <source>
        <dbReference type="EMBL" id="KFG51029.1"/>
    </source>
</evidence>
<dbReference type="InterPro" id="IPR003674">
    <property type="entry name" value="Oligo_trans_STT3"/>
</dbReference>
<dbReference type="GO" id="GO:0012505">
    <property type="term" value="C:endomembrane system"/>
    <property type="evidence" value="ECO:0007669"/>
    <property type="project" value="UniProtKB-SubCell"/>
</dbReference>
<dbReference type="InterPro" id="IPR048999">
    <property type="entry name" value="STT3-PglB_core"/>
</dbReference>
<dbReference type="AlphaFoldDB" id="A0A086L311"/>
<evidence type="ECO:0000259" key="17">
    <source>
        <dbReference type="Pfam" id="PF02516"/>
    </source>
</evidence>
<feature type="transmembrane region" description="Helical" evidence="16">
    <location>
        <begin position="344"/>
        <end position="365"/>
    </location>
</feature>
<dbReference type="SMR" id="A0A086L311"/>
<gene>
    <name evidence="19" type="ORF">TGP89_231430</name>
</gene>
<keyword evidence="8 19" id="KW-0808">Transferase</keyword>
<dbReference type="GO" id="GO:0046872">
    <property type="term" value="F:metal ion binding"/>
    <property type="evidence" value="ECO:0007669"/>
    <property type="project" value="UniProtKB-KW"/>
</dbReference>
<protein>
    <recommendedName>
        <fullName evidence="6">dolichyl-diphosphooligosaccharide--protein glycotransferase</fullName>
        <ecNumber evidence="6">2.4.99.18</ecNumber>
    </recommendedName>
</protein>
<keyword evidence="13 16" id="KW-0472">Membrane</keyword>
<feature type="transmembrane region" description="Helical" evidence="16">
    <location>
        <begin position="288"/>
        <end position="308"/>
    </location>
</feature>
<comment type="caution">
    <text evidence="19">The sequence shown here is derived from an EMBL/GenBank/DDBJ whole genome shotgun (WGS) entry which is preliminary data.</text>
</comment>
<dbReference type="GO" id="GO:0004579">
    <property type="term" value="F:dolichyl-diphosphooligosaccharide-protein glycotransferase activity"/>
    <property type="evidence" value="ECO:0007669"/>
    <property type="project" value="UniProtKB-EC"/>
</dbReference>
<comment type="subcellular location">
    <subcellularLocation>
        <location evidence="3">Endomembrane system</location>
        <topology evidence="3">Multi-pass membrane protein</topology>
    </subcellularLocation>
</comment>
<feature type="transmembrane region" description="Helical" evidence="16">
    <location>
        <begin position="157"/>
        <end position="179"/>
    </location>
</feature>
<feature type="transmembrane region" description="Helical" evidence="16">
    <location>
        <begin position="459"/>
        <end position="478"/>
    </location>
</feature>
<proteinExistence type="inferred from homology"/>
<comment type="cofactor">
    <cofactor evidence="1">
        <name>Mn(2+)</name>
        <dbReference type="ChEBI" id="CHEBI:29035"/>
    </cofactor>
</comment>
<feature type="transmembrane region" description="Helical" evidence="16">
    <location>
        <begin position="216"/>
        <end position="233"/>
    </location>
</feature>
<dbReference type="OrthoDB" id="10261066at2759"/>
<feature type="domain" description="Oligosaccharyl transferase STT3 N-terminal" evidence="17">
    <location>
        <begin position="68"/>
        <end position="463"/>
    </location>
</feature>
<keyword evidence="7 19" id="KW-0328">Glycosyltransferase</keyword>
<evidence type="ECO:0000256" key="11">
    <source>
        <dbReference type="ARBA" id="ARBA00022842"/>
    </source>
</evidence>
<keyword evidence="12 16" id="KW-1133">Transmembrane helix</keyword>
<keyword evidence="11" id="KW-0460">Magnesium</keyword>
<evidence type="ECO:0000256" key="8">
    <source>
        <dbReference type="ARBA" id="ARBA00022679"/>
    </source>
</evidence>
<keyword evidence="9 16" id="KW-0812">Transmembrane</keyword>
<feature type="transmembrane region" description="Helical" evidence="16">
    <location>
        <begin position="314"/>
        <end position="332"/>
    </location>
</feature>
<dbReference type="EC" id="2.4.99.18" evidence="6"/>
<evidence type="ECO:0000256" key="7">
    <source>
        <dbReference type="ARBA" id="ARBA00022676"/>
    </source>
</evidence>
<feature type="transmembrane region" description="Helical" evidence="16">
    <location>
        <begin position="59"/>
        <end position="78"/>
    </location>
</feature>
<comment type="catalytic activity">
    <reaction evidence="15">
        <text>a di-trans,poly-cis-dolichyl diphosphooligosaccharide + L-asparaginyl-[protein] = N(4)-(oligosaccharide-(1-&gt;4)-N-acetyl-beta-D-glucosaminyl-(1-&gt;4)-N-acetyl-beta-D-glucosaminyl)-L-asparaginyl-[protein] + a di-trans,poly-cis-dolichyl diphosphate + H(+)</text>
        <dbReference type="Rhea" id="RHEA:22980"/>
        <dbReference type="Rhea" id="RHEA-COMP:12804"/>
        <dbReference type="Rhea" id="RHEA-COMP:12805"/>
        <dbReference type="Rhea" id="RHEA-COMP:19506"/>
        <dbReference type="Rhea" id="RHEA-COMP:19509"/>
        <dbReference type="ChEBI" id="CHEBI:15378"/>
        <dbReference type="ChEBI" id="CHEBI:50347"/>
        <dbReference type="ChEBI" id="CHEBI:57497"/>
        <dbReference type="ChEBI" id="CHEBI:57570"/>
        <dbReference type="ChEBI" id="CHEBI:132529"/>
        <dbReference type="EC" id="2.4.99.18"/>
    </reaction>
</comment>
<evidence type="ECO:0000256" key="15">
    <source>
        <dbReference type="ARBA" id="ARBA00048829"/>
    </source>
</evidence>
<dbReference type="EMBL" id="AEYI02000218">
    <property type="protein sequence ID" value="KFG51029.1"/>
    <property type="molecule type" value="Genomic_DNA"/>
</dbReference>
<evidence type="ECO:0000256" key="14">
    <source>
        <dbReference type="ARBA" id="ARBA00023211"/>
    </source>
</evidence>
<dbReference type="Pfam" id="PF21436">
    <property type="entry name" value="STT3-PglB_core"/>
    <property type="match status" value="1"/>
</dbReference>
<dbReference type="UniPathway" id="UPA00378"/>
<keyword evidence="10" id="KW-0479">Metal-binding</keyword>
<dbReference type="InterPro" id="IPR048307">
    <property type="entry name" value="STT3_N"/>
</dbReference>
<name>A0A086L311_TOXGO</name>
<comment type="similarity">
    <text evidence="5">Belongs to the STT3 family.</text>
</comment>
<evidence type="ECO:0000256" key="4">
    <source>
        <dbReference type="ARBA" id="ARBA00004922"/>
    </source>
</evidence>